<gene>
    <name evidence="2" type="ORF">SAMN05660836_00167</name>
</gene>
<dbReference type="OrthoDB" id="9785671at2"/>
<dbReference type="InterPro" id="IPR007160">
    <property type="entry name" value="DUF362"/>
</dbReference>
<evidence type="ECO:0000313" key="2">
    <source>
        <dbReference type="EMBL" id="SFM42280.1"/>
    </source>
</evidence>
<evidence type="ECO:0000313" key="3">
    <source>
        <dbReference type="Proteomes" id="UP000199611"/>
    </source>
</evidence>
<keyword evidence="3" id="KW-1185">Reference proteome</keyword>
<feature type="domain" description="DUF362" evidence="1">
    <location>
        <begin position="87"/>
        <end position="281"/>
    </location>
</feature>
<evidence type="ECO:0000259" key="1">
    <source>
        <dbReference type="Pfam" id="PF04015"/>
    </source>
</evidence>
<proteinExistence type="predicted"/>
<dbReference type="RefSeq" id="WP_093392720.1">
    <property type="nucleotide sequence ID" value="NZ_FOUU01000001.1"/>
</dbReference>
<organism evidence="2 3">
    <name type="scientific">Thermodesulforhabdus norvegica</name>
    <dbReference type="NCBI Taxonomy" id="39841"/>
    <lineage>
        <taxon>Bacteria</taxon>
        <taxon>Pseudomonadati</taxon>
        <taxon>Thermodesulfobacteriota</taxon>
        <taxon>Syntrophobacteria</taxon>
        <taxon>Syntrophobacterales</taxon>
        <taxon>Thermodesulforhabdaceae</taxon>
        <taxon>Thermodesulforhabdus</taxon>
    </lineage>
</organism>
<sequence length="317" mass="34285">MEKLKNNGCSRRMVLKSAVTGFALFIAKTTGFYRLNAQASRIGAAHQPFLIEGISTRDDASSHHLLVKKVFEAAGGINRFIPPGSTVAIKPNISWARRPEYAATTNPEVLRSLVELCIDAGAKKVVIADNTIHDANRCFSLTGVSAVAKYTGAELIYPRPGIIREAEISGVRIKAWPVLTPFLEADVIINVPVLKHHSLTGITGAMKNWIGAVGGSRWVLHQDIHQSIVDLAGFFRPAVTLVDATRILTRNGPSGGDLKAVTRLNRVILSNDQVAADARAAVLFGRIPGEIHYIRLAAEEGLGTMQIPDDMIKTVTL</sequence>
<dbReference type="EMBL" id="FOUU01000001">
    <property type="protein sequence ID" value="SFM42280.1"/>
    <property type="molecule type" value="Genomic_DNA"/>
</dbReference>
<protein>
    <submittedName>
        <fullName evidence="2">Uncharacterized conserved protein, DUF362 family</fullName>
    </submittedName>
</protein>
<dbReference type="Pfam" id="PF04015">
    <property type="entry name" value="DUF362"/>
    <property type="match status" value="1"/>
</dbReference>
<reference evidence="2 3" key="1">
    <citation type="submission" date="2016-10" db="EMBL/GenBank/DDBJ databases">
        <authorList>
            <person name="de Groot N.N."/>
        </authorList>
    </citation>
    <scope>NUCLEOTIDE SEQUENCE [LARGE SCALE GENOMIC DNA]</scope>
    <source>
        <strain evidence="2 3">DSM 9990</strain>
    </source>
</reference>
<accession>A0A1I4QRF0</accession>
<dbReference type="Proteomes" id="UP000199611">
    <property type="component" value="Unassembled WGS sequence"/>
</dbReference>
<dbReference type="STRING" id="39841.SAMN05660836_00167"/>
<name>A0A1I4QRF0_9BACT</name>
<dbReference type="AlphaFoldDB" id="A0A1I4QRF0"/>